<feature type="compositionally biased region" description="Low complexity" evidence="5">
    <location>
        <begin position="162"/>
        <end position="198"/>
    </location>
</feature>
<evidence type="ECO:0000256" key="1">
    <source>
        <dbReference type="ARBA" id="ARBA00004656"/>
    </source>
</evidence>
<evidence type="ECO:0000256" key="3">
    <source>
        <dbReference type="ARBA" id="ARBA00023136"/>
    </source>
</evidence>
<dbReference type="GO" id="GO:0099078">
    <property type="term" value="C:BORC complex"/>
    <property type="evidence" value="ECO:0007669"/>
    <property type="project" value="TreeGrafter"/>
</dbReference>
<comment type="subcellular location">
    <subcellularLocation>
        <location evidence="1">Lysosome membrane</location>
    </subcellularLocation>
</comment>
<proteinExistence type="inferred from homology"/>
<evidence type="ECO:0000256" key="5">
    <source>
        <dbReference type="SAM" id="MobiDB-lite"/>
    </source>
</evidence>
<sequence>MSRPGVDEAENKQLIIDFELDHRAKTTCCKISENAHILSNEPSLACYRLQEHVRKSLAPLAERRIQMNDARRDLQGKCYDLEYSISAVRSFQQSAQHLSNVQDLMKNAIFMKQQLIHSEAQTSPAPTKRASKIHRFSGSFDLPNSFLPSGLSTSLSVGSDIKSSPVSLRSTSSSPRRPRTSSVSSSHSSKVLSSTPAK</sequence>
<feature type="region of interest" description="Disordered" evidence="5">
    <location>
        <begin position="156"/>
        <end position="198"/>
    </location>
</feature>
<accession>A0A2R5LH02</accession>
<keyword evidence="4" id="KW-0458">Lysosome</keyword>
<evidence type="ECO:0000256" key="2">
    <source>
        <dbReference type="ARBA" id="ARBA00010463"/>
    </source>
</evidence>
<dbReference type="PANTHER" id="PTHR21146:SF0">
    <property type="entry name" value="BLOC-1-RELATED COMPLEX SUBUNIT 8"/>
    <property type="match status" value="1"/>
</dbReference>
<dbReference type="Pfam" id="PF10167">
    <property type="entry name" value="BORCS8"/>
    <property type="match status" value="1"/>
</dbReference>
<evidence type="ECO:0000256" key="4">
    <source>
        <dbReference type="ARBA" id="ARBA00023228"/>
    </source>
</evidence>
<dbReference type="EMBL" id="GGLE01004670">
    <property type="protein sequence ID" value="MBY08796.1"/>
    <property type="molecule type" value="Transcribed_RNA"/>
</dbReference>
<dbReference type="AlphaFoldDB" id="A0A2R5LH02"/>
<dbReference type="GO" id="GO:0005765">
    <property type="term" value="C:lysosomal membrane"/>
    <property type="evidence" value="ECO:0007669"/>
    <property type="project" value="UniProtKB-SubCell"/>
</dbReference>
<keyword evidence="3" id="KW-0472">Membrane</keyword>
<evidence type="ECO:0000313" key="6">
    <source>
        <dbReference type="EMBL" id="MBY08796.1"/>
    </source>
</evidence>
<dbReference type="InterPro" id="IPR019320">
    <property type="entry name" value="BORCS8"/>
</dbReference>
<name>A0A2R5LH02_9ACAR</name>
<comment type="similarity">
    <text evidence="2">Belongs to the BORCS8 family.</text>
</comment>
<protein>
    <submittedName>
        <fullName evidence="6">Uncharacterized protein</fullName>
    </submittedName>
</protein>
<dbReference type="PANTHER" id="PTHR21146">
    <property type="entry name" value="MEF2B PROTEIN"/>
    <property type="match status" value="1"/>
</dbReference>
<organism evidence="6">
    <name type="scientific">Ornithodoros turicata</name>
    <dbReference type="NCBI Taxonomy" id="34597"/>
    <lineage>
        <taxon>Eukaryota</taxon>
        <taxon>Metazoa</taxon>
        <taxon>Ecdysozoa</taxon>
        <taxon>Arthropoda</taxon>
        <taxon>Chelicerata</taxon>
        <taxon>Arachnida</taxon>
        <taxon>Acari</taxon>
        <taxon>Parasitiformes</taxon>
        <taxon>Ixodida</taxon>
        <taxon>Ixodoidea</taxon>
        <taxon>Argasidae</taxon>
        <taxon>Ornithodorinae</taxon>
        <taxon>Ornithodoros</taxon>
    </lineage>
</organism>
<reference evidence="6" key="1">
    <citation type="submission" date="2018-03" db="EMBL/GenBank/DDBJ databases">
        <title>The relapsing fever spirochete Borrelia turicatae persists in the highly oxidative environment of its soft-bodied tick vector.</title>
        <authorList>
            <person name="Bourret T.J."/>
            <person name="Boyle W.K."/>
            <person name="Valenzuela J.G."/>
            <person name="Oliveira F."/>
            <person name="Lopez J.E."/>
        </authorList>
    </citation>
    <scope>NUCLEOTIDE SEQUENCE</scope>
    <source>
        <strain evidence="6">Kansas strain/isolate</strain>
        <tissue evidence="6">Salivary glands</tissue>
    </source>
</reference>